<evidence type="ECO:0000256" key="3">
    <source>
        <dbReference type="ARBA" id="ARBA00022630"/>
    </source>
</evidence>
<protein>
    <recommendedName>
        <fullName evidence="6">FAD-binding domain-containing protein</fullName>
    </recommendedName>
</protein>
<keyword evidence="8" id="KW-1185">Reference proteome</keyword>
<evidence type="ECO:0000313" key="7">
    <source>
        <dbReference type="EMBL" id="KAF2964505.1"/>
    </source>
</evidence>
<dbReference type="InterPro" id="IPR002938">
    <property type="entry name" value="FAD-bd"/>
</dbReference>
<dbReference type="PRINTS" id="PR00420">
    <property type="entry name" value="RNGMNOXGNASE"/>
</dbReference>
<proteinExistence type="inferred from homology"/>
<dbReference type="PANTHER" id="PTHR46720:SF3">
    <property type="entry name" value="FAD-BINDING DOMAIN-CONTAINING PROTEIN-RELATED"/>
    <property type="match status" value="1"/>
</dbReference>
<evidence type="ECO:0000256" key="4">
    <source>
        <dbReference type="ARBA" id="ARBA00022827"/>
    </source>
</evidence>
<dbReference type="GO" id="GO:0044550">
    <property type="term" value="P:secondary metabolite biosynthetic process"/>
    <property type="evidence" value="ECO:0007669"/>
    <property type="project" value="TreeGrafter"/>
</dbReference>
<sequence length="428" mass="46308">MTGRIRVGIVGGGLAGITVAIALSKHRHVDVHVYESSPQFTERGAGIGLSPLTLEALNNIIPSAIDLLKTEAGAVEADAARLVIVRTDRCLAPFPRLSSGTEAGALVADLGQGAGLTMNRAPLLQTLLSLLPKEILHARKRLKSLEQVDSGVRVTFEDGTNEHFDAVIGADGIFSTVRDHVLGGKEHAASPAGWWDCRHLVPFEKAREALGEESFKVDRQYAWLGDGAAMLHGLVENKTMVQCIIAAIDKSFSTDRKREVTRNSLNDALPASWYKGPVAKGMVDLILDQEDPKGYAQWEHKFTPTYANNRVCIIGDAAHATSPWQGAGAGISIEDAFIIGHLFSNISTAAEIESAFKAFDALRRPRCQQVVDNGRRTGRLFCGQDETVGVNAEKMGRELGLMFAPLGALDLKLHKEDALSIMQEFLNN</sequence>
<dbReference type="GO" id="GO:0071949">
    <property type="term" value="F:FAD binding"/>
    <property type="evidence" value="ECO:0007669"/>
    <property type="project" value="InterPro"/>
</dbReference>
<dbReference type="Pfam" id="PF13450">
    <property type="entry name" value="NAD_binding_8"/>
    <property type="match status" value="1"/>
</dbReference>
<dbReference type="EMBL" id="WUBL01000148">
    <property type="protein sequence ID" value="KAF2964505.1"/>
    <property type="molecule type" value="Genomic_DNA"/>
</dbReference>
<comment type="similarity">
    <text evidence="2">Belongs to the paxM FAD-dependent monooxygenase family.</text>
</comment>
<name>A0A7C8IMY5_9PEZI</name>
<gene>
    <name evidence="7" type="ORF">GQX73_g9076</name>
</gene>
<keyword evidence="3" id="KW-0285">Flavoprotein</keyword>
<comment type="pathway">
    <text evidence="1">Secondary metabolite biosynthesis.</text>
</comment>
<dbReference type="InterPro" id="IPR051104">
    <property type="entry name" value="FAD_monoxygenase"/>
</dbReference>
<evidence type="ECO:0000256" key="1">
    <source>
        <dbReference type="ARBA" id="ARBA00005179"/>
    </source>
</evidence>
<dbReference type="InterPro" id="IPR036188">
    <property type="entry name" value="FAD/NAD-bd_sf"/>
</dbReference>
<dbReference type="Gene3D" id="3.50.50.60">
    <property type="entry name" value="FAD/NAD(P)-binding domain"/>
    <property type="match status" value="1"/>
</dbReference>
<keyword evidence="4" id="KW-0274">FAD</keyword>
<dbReference type="Pfam" id="PF01494">
    <property type="entry name" value="FAD_binding_3"/>
    <property type="match status" value="1"/>
</dbReference>
<dbReference type="SUPFAM" id="SSF51905">
    <property type="entry name" value="FAD/NAD(P)-binding domain"/>
    <property type="match status" value="1"/>
</dbReference>
<dbReference type="AlphaFoldDB" id="A0A7C8IMY5"/>
<evidence type="ECO:0000259" key="6">
    <source>
        <dbReference type="Pfam" id="PF01494"/>
    </source>
</evidence>
<evidence type="ECO:0000256" key="5">
    <source>
        <dbReference type="ARBA" id="ARBA00023002"/>
    </source>
</evidence>
<keyword evidence="5" id="KW-0560">Oxidoreductase</keyword>
<evidence type="ECO:0000313" key="8">
    <source>
        <dbReference type="Proteomes" id="UP000481858"/>
    </source>
</evidence>
<dbReference type="OrthoDB" id="16820at2759"/>
<reference evidence="7 8" key="1">
    <citation type="submission" date="2019-12" db="EMBL/GenBank/DDBJ databases">
        <title>Draft genome sequence of the ascomycete Xylaria multiplex DSM 110363.</title>
        <authorList>
            <person name="Buettner E."/>
            <person name="Kellner H."/>
        </authorList>
    </citation>
    <scope>NUCLEOTIDE SEQUENCE [LARGE SCALE GENOMIC DNA]</scope>
    <source>
        <strain evidence="7 8">DSM 110363</strain>
    </source>
</reference>
<evidence type="ECO:0000256" key="2">
    <source>
        <dbReference type="ARBA" id="ARBA00007992"/>
    </source>
</evidence>
<dbReference type="PANTHER" id="PTHR46720">
    <property type="entry name" value="HYDROXYLASE, PUTATIVE (AFU_ORTHOLOGUE AFUA_3G01460)-RELATED"/>
    <property type="match status" value="1"/>
</dbReference>
<dbReference type="GO" id="GO:0016491">
    <property type="term" value="F:oxidoreductase activity"/>
    <property type="evidence" value="ECO:0007669"/>
    <property type="project" value="UniProtKB-KW"/>
</dbReference>
<feature type="domain" description="FAD-binding" evidence="6">
    <location>
        <begin position="138"/>
        <end position="373"/>
    </location>
</feature>
<accession>A0A7C8IMY5</accession>
<comment type="caution">
    <text evidence="7">The sequence shown here is derived from an EMBL/GenBank/DDBJ whole genome shotgun (WGS) entry which is preliminary data.</text>
</comment>
<organism evidence="7 8">
    <name type="scientific">Xylaria multiplex</name>
    <dbReference type="NCBI Taxonomy" id="323545"/>
    <lineage>
        <taxon>Eukaryota</taxon>
        <taxon>Fungi</taxon>
        <taxon>Dikarya</taxon>
        <taxon>Ascomycota</taxon>
        <taxon>Pezizomycotina</taxon>
        <taxon>Sordariomycetes</taxon>
        <taxon>Xylariomycetidae</taxon>
        <taxon>Xylariales</taxon>
        <taxon>Xylariaceae</taxon>
        <taxon>Xylaria</taxon>
    </lineage>
</organism>
<dbReference type="Proteomes" id="UP000481858">
    <property type="component" value="Unassembled WGS sequence"/>
</dbReference>
<dbReference type="InParanoid" id="A0A7C8IMY5"/>